<keyword evidence="8" id="KW-1185">Reference proteome</keyword>
<proteinExistence type="predicted"/>
<comment type="subcellular location">
    <subcellularLocation>
        <location evidence="1">Membrane</location>
        <topology evidence="1">Multi-pass membrane protein</topology>
    </subcellularLocation>
</comment>
<dbReference type="InterPro" id="IPR000832">
    <property type="entry name" value="GPCR_2_secretin-like"/>
</dbReference>
<dbReference type="PANTHER" id="PTHR45620">
    <property type="entry name" value="PDF RECEPTOR-LIKE PROTEIN-RELATED"/>
    <property type="match status" value="1"/>
</dbReference>
<dbReference type="PROSITE" id="PS50261">
    <property type="entry name" value="G_PROTEIN_RECEP_F2_4"/>
    <property type="match status" value="1"/>
</dbReference>
<dbReference type="GO" id="GO:0005886">
    <property type="term" value="C:plasma membrane"/>
    <property type="evidence" value="ECO:0007669"/>
    <property type="project" value="TreeGrafter"/>
</dbReference>
<reference evidence="7 8" key="1">
    <citation type="journal article" date="2015" name="Genome Biol. Evol.">
        <title>The genome of winter moth (Operophtera brumata) provides a genomic perspective on sexual dimorphism and phenology.</title>
        <authorList>
            <person name="Derks M.F."/>
            <person name="Smit S."/>
            <person name="Salis L."/>
            <person name="Schijlen E."/>
            <person name="Bossers A."/>
            <person name="Mateman C."/>
            <person name="Pijl A.S."/>
            <person name="de Ridder D."/>
            <person name="Groenen M.A."/>
            <person name="Visser M.E."/>
            <person name="Megens H.J."/>
        </authorList>
    </citation>
    <scope>NUCLEOTIDE SEQUENCE [LARGE SCALE GENOMIC DNA]</scope>
    <source>
        <strain evidence="7">WM2013NL</strain>
        <tissue evidence="7">Head and thorax</tissue>
    </source>
</reference>
<dbReference type="Gene3D" id="1.20.1070.10">
    <property type="entry name" value="Rhodopsin 7-helix transmembrane proteins"/>
    <property type="match status" value="1"/>
</dbReference>
<dbReference type="EMBL" id="JTDY01000900">
    <property type="protein sequence ID" value="KOB75503.1"/>
    <property type="molecule type" value="Genomic_DNA"/>
</dbReference>
<feature type="transmembrane region" description="Helical" evidence="5">
    <location>
        <begin position="68"/>
        <end position="88"/>
    </location>
</feature>
<evidence type="ECO:0000256" key="5">
    <source>
        <dbReference type="SAM" id="Phobius"/>
    </source>
</evidence>
<feature type="transmembrane region" description="Helical" evidence="5">
    <location>
        <begin position="34"/>
        <end position="56"/>
    </location>
</feature>
<evidence type="ECO:0000313" key="7">
    <source>
        <dbReference type="EMBL" id="KOB75503.1"/>
    </source>
</evidence>
<dbReference type="STRING" id="104452.A0A0L7LIW7"/>
<sequence>MQHPDFPESKKPWTNYTSCVDVEDLSFRSDVNSIYVIGYSISVAALLLSLLIFMFFRSLQCTRIRIHMHLFSSFALNNILWIVWYKIVVNEVTVVQENKEWCQVLHLVTNYFMVTSYFWMFCEGLHLHIALVVVSI</sequence>
<keyword evidence="3 5" id="KW-1133">Transmembrane helix</keyword>
<dbReference type="GO" id="GO:0008528">
    <property type="term" value="F:G protein-coupled peptide receptor activity"/>
    <property type="evidence" value="ECO:0007669"/>
    <property type="project" value="TreeGrafter"/>
</dbReference>
<evidence type="ECO:0000256" key="4">
    <source>
        <dbReference type="ARBA" id="ARBA00023136"/>
    </source>
</evidence>
<dbReference type="InterPro" id="IPR050332">
    <property type="entry name" value="GPCR_2"/>
</dbReference>
<keyword evidence="7" id="KW-0675">Receptor</keyword>
<protein>
    <submittedName>
        <fullName evidence="7">Neuropeptide receptor B4</fullName>
    </submittedName>
</protein>
<feature type="domain" description="G-protein coupled receptors family 2 profile 2" evidence="6">
    <location>
        <begin position="31"/>
        <end position="136"/>
    </location>
</feature>
<keyword evidence="4 5" id="KW-0472">Membrane</keyword>
<name>A0A0L7LIW7_OPEBR</name>
<keyword evidence="2 5" id="KW-0812">Transmembrane</keyword>
<dbReference type="InterPro" id="IPR017981">
    <property type="entry name" value="GPCR_2-like_7TM"/>
</dbReference>
<dbReference type="PRINTS" id="PR00249">
    <property type="entry name" value="GPCRSECRETIN"/>
</dbReference>
<evidence type="ECO:0000256" key="1">
    <source>
        <dbReference type="ARBA" id="ARBA00004141"/>
    </source>
</evidence>
<dbReference type="GO" id="GO:0007188">
    <property type="term" value="P:adenylate cyclase-modulating G protein-coupled receptor signaling pathway"/>
    <property type="evidence" value="ECO:0007669"/>
    <property type="project" value="TreeGrafter"/>
</dbReference>
<dbReference type="PANTHER" id="PTHR45620:SF43">
    <property type="entry name" value="HECTOR, ISOFORM A"/>
    <property type="match status" value="1"/>
</dbReference>
<dbReference type="Pfam" id="PF00002">
    <property type="entry name" value="7tm_2"/>
    <property type="match status" value="1"/>
</dbReference>
<gene>
    <name evidence="7" type="ORF">OBRU01_07617</name>
</gene>
<feature type="transmembrane region" description="Helical" evidence="5">
    <location>
        <begin position="108"/>
        <end position="134"/>
    </location>
</feature>
<evidence type="ECO:0000256" key="2">
    <source>
        <dbReference type="ARBA" id="ARBA00022692"/>
    </source>
</evidence>
<accession>A0A0L7LIW7</accession>
<evidence type="ECO:0000256" key="3">
    <source>
        <dbReference type="ARBA" id="ARBA00022989"/>
    </source>
</evidence>
<evidence type="ECO:0000259" key="6">
    <source>
        <dbReference type="PROSITE" id="PS50261"/>
    </source>
</evidence>
<dbReference type="AlphaFoldDB" id="A0A0L7LIW7"/>
<dbReference type="Proteomes" id="UP000037510">
    <property type="component" value="Unassembled WGS sequence"/>
</dbReference>
<dbReference type="GO" id="GO:0007166">
    <property type="term" value="P:cell surface receptor signaling pathway"/>
    <property type="evidence" value="ECO:0007669"/>
    <property type="project" value="InterPro"/>
</dbReference>
<organism evidence="7 8">
    <name type="scientific">Operophtera brumata</name>
    <name type="common">Winter moth</name>
    <name type="synonym">Phalaena brumata</name>
    <dbReference type="NCBI Taxonomy" id="104452"/>
    <lineage>
        <taxon>Eukaryota</taxon>
        <taxon>Metazoa</taxon>
        <taxon>Ecdysozoa</taxon>
        <taxon>Arthropoda</taxon>
        <taxon>Hexapoda</taxon>
        <taxon>Insecta</taxon>
        <taxon>Pterygota</taxon>
        <taxon>Neoptera</taxon>
        <taxon>Endopterygota</taxon>
        <taxon>Lepidoptera</taxon>
        <taxon>Glossata</taxon>
        <taxon>Ditrysia</taxon>
        <taxon>Geometroidea</taxon>
        <taxon>Geometridae</taxon>
        <taxon>Larentiinae</taxon>
        <taxon>Operophtera</taxon>
    </lineage>
</organism>
<evidence type="ECO:0000313" key="8">
    <source>
        <dbReference type="Proteomes" id="UP000037510"/>
    </source>
</evidence>
<comment type="caution">
    <text evidence="7">The sequence shown here is derived from an EMBL/GenBank/DDBJ whole genome shotgun (WGS) entry which is preliminary data.</text>
</comment>